<evidence type="ECO:0000256" key="6">
    <source>
        <dbReference type="PROSITE-ProRule" id="PRU01248"/>
    </source>
</evidence>
<dbReference type="EMBL" id="SPSF01000032">
    <property type="protein sequence ID" value="MPQ62933.1"/>
    <property type="molecule type" value="Genomic_DNA"/>
</dbReference>
<dbReference type="InterPro" id="IPR044068">
    <property type="entry name" value="CB"/>
</dbReference>
<accession>A0A5N7J2M6</accession>
<reference evidence="9 10" key="1">
    <citation type="journal article" date="2019" name="Lett. Appl. Microbiol.">
        <title>A case of 'blown pack' spoilage of vacuum-packaged pork likely associated with Clostridium estertheticum in Canada.</title>
        <authorList>
            <person name="Zhang P."/>
            <person name="Ward P."/>
            <person name="McMullen L.M."/>
            <person name="Yang X."/>
        </authorList>
    </citation>
    <scope>NUCLEOTIDE SEQUENCE [LARGE SCALE GENOMIC DNA]</scope>
    <source>
        <strain evidence="9 10">MA19</strain>
    </source>
</reference>
<evidence type="ECO:0000256" key="2">
    <source>
        <dbReference type="ARBA" id="ARBA00008857"/>
    </source>
</evidence>
<evidence type="ECO:0000256" key="1">
    <source>
        <dbReference type="ARBA" id="ARBA00003283"/>
    </source>
</evidence>
<dbReference type="PROSITE" id="PS51900">
    <property type="entry name" value="CB"/>
    <property type="match status" value="1"/>
</dbReference>
<evidence type="ECO:0000259" key="8">
    <source>
        <dbReference type="PROSITE" id="PS51900"/>
    </source>
</evidence>
<name>A0A5N7J2M6_9CLOT</name>
<dbReference type="Gene3D" id="1.10.443.10">
    <property type="entry name" value="Intergrase catalytic core"/>
    <property type="match status" value="1"/>
</dbReference>
<dbReference type="Proteomes" id="UP000342249">
    <property type="component" value="Unassembled WGS sequence"/>
</dbReference>
<comment type="caution">
    <text evidence="9">The sequence shown here is derived from an EMBL/GenBank/DDBJ whole genome shotgun (WGS) entry which is preliminary data.</text>
</comment>
<dbReference type="InterPro" id="IPR002104">
    <property type="entry name" value="Integrase_catalytic"/>
</dbReference>
<evidence type="ECO:0000259" key="7">
    <source>
        <dbReference type="PROSITE" id="PS51898"/>
    </source>
</evidence>
<dbReference type="RefSeq" id="WP_152752558.1">
    <property type="nucleotide sequence ID" value="NZ_JAIZZU010000005.1"/>
</dbReference>
<evidence type="ECO:0000256" key="5">
    <source>
        <dbReference type="ARBA" id="ARBA00023172"/>
    </source>
</evidence>
<keyword evidence="3" id="KW-0229">DNA integration</keyword>
<dbReference type="InterPro" id="IPR013762">
    <property type="entry name" value="Integrase-like_cat_sf"/>
</dbReference>
<dbReference type="GO" id="GO:0006310">
    <property type="term" value="P:DNA recombination"/>
    <property type="evidence" value="ECO:0007669"/>
    <property type="project" value="UniProtKB-KW"/>
</dbReference>
<dbReference type="PANTHER" id="PTHR30349">
    <property type="entry name" value="PHAGE INTEGRASE-RELATED"/>
    <property type="match status" value="1"/>
</dbReference>
<comment type="similarity">
    <text evidence="2">Belongs to the 'phage' integrase family.</text>
</comment>
<organism evidence="9 10">
    <name type="scientific">Clostridium estertheticum</name>
    <dbReference type="NCBI Taxonomy" id="238834"/>
    <lineage>
        <taxon>Bacteria</taxon>
        <taxon>Bacillati</taxon>
        <taxon>Bacillota</taxon>
        <taxon>Clostridia</taxon>
        <taxon>Eubacteriales</taxon>
        <taxon>Clostridiaceae</taxon>
        <taxon>Clostridium</taxon>
    </lineage>
</organism>
<evidence type="ECO:0000256" key="3">
    <source>
        <dbReference type="ARBA" id="ARBA00022908"/>
    </source>
</evidence>
<dbReference type="Gene3D" id="1.10.150.130">
    <property type="match status" value="1"/>
</dbReference>
<sequence>MQNEIIGFNYKSDLMLDNENFIRYFLEIKSRKSIYTSKSYERDIKDFFCVGSISDISIDDIKKVNILHTQNFIMKLMDKNMSSATINRKVSSLSALYKWLLKYQDNSTGIHIIEYNPFGNLKEEKPVINNKETEFLTKEECKILLSSIDTSTILGHRNKTILVLALTTALRKSEIINIKIKHITTYTGYNVVKVRRKGGKEDIVKLQQNVLTMINEYINLTKRDKVTSGEEYLFIGHSTNGKNNEKLNASTLNYMIKKVCKNAGIDKDLRVHSTRHTAITLAILAGATVEKVRDFAAHKNLATTNRYIHSVEKLKNNAGDLIDIF</sequence>
<keyword evidence="4 6" id="KW-0238">DNA-binding</keyword>
<dbReference type="GO" id="GO:0003677">
    <property type="term" value="F:DNA binding"/>
    <property type="evidence" value="ECO:0007669"/>
    <property type="project" value="UniProtKB-UniRule"/>
</dbReference>
<keyword evidence="5" id="KW-0233">DNA recombination</keyword>
<evidence type="ECO:0000313" key="9">
    <source>
        <dbReference type="EMBL" id="MPQ62933.1"/>
    </source>
</evidence>
<evidence type="ECO:0000313" key="10">
    <source>
        <dbReference type="Proteomes" id="UP000342249"/>
    </source>
</evidence>
<dbReference type="InterPro" id="IPR004107">
    <property type="entry name" value="Integrase_SAM-like_N"/>
</dbReference>
<protein>
    <submittedName>
        <fullName evidence="9">Integrase</fullName>
    </submittedName>
</protein>
<dbReference type="Pfam" id="PF02899">
    <property type="entry name" value="Phage_int_SAM_1"/>
    <property type="match status" value="1"/>
</dbReference>
<proteinExistence type="inferred from homology"/>
<dbReference type="AlphaFoldDB" id="A0A5N7J2M6"/>
<dbReference type="PANTHER" id="PTHR30349:SF41">
    <property type="entry name" value="INTEGRASE_RECOMBINASE PROTEIN MJ0367-RELATED"/>
    <property type="match status" value="1"/>
</dbReference>
<dbReference type="InterPro" id="IPR050090">
    <property type="entry name" value="Tyrosine_recombinase_XerCD"/>
</dbReference>
<gene>
    <name evidence="9" type="ORF">E4V82_12540</name>
</gene>
<dbReference type="PROSITE" id="PS51898">
    <property type="entry name" value="TYR_RECOMBINASE"/>
    <property type="match status" value="1"/>
</dbReference>
<comment type="function">
    <text evidence="1">Site-specific tyrosine recombinase, which acts by catalyzing the cutting and rejoining of the recombining DNA molecules.</text>
</comment>
<dbReference type="GO" id="GO:0015074">
    <property type="term" value="P:DNA integration"/>
    <property type="evidence" value="ECO:0007669"/>
    <property type="project" value="UniProtKB-KW"/>
</dbReference>
<dbReference type="SUPFAM" id="SSF56349">
    <property type="entry name" value="DNA breaking-rejoining enzymes"/>
    <property type="match status" value="1"/>
</dbReference>
<evidence type="ECO:0000256" key="4">
    <source>
        <dbReference type="ARBA" id="ARBA00023125"/>
    </source>
</evidence>
<feature type="domain" description="Core-binding (CB)" evidence="8">
    <location>
        <begin position="16"/>
        <end position="101"/>
    </location>
</feature>
<feature type="domain" description="Tyr recombinase" evidence="7">
    <location>
        <begin position="131"/>
        <end position="320"/>
    </location>
</feature>
<dbReference type="Pfam" id="PF00589">
    <property type="entry name" value="Phage_integrase"/>
    <property type="match status" value="1"/>
</dbReference>
<dbReference type="InterPro" id="IPR011010">
    <property type="entry name" value="DNA_brk_join_enz"/>
</dbReference>
<dbReference type="InterPro" id="IPR010998">
    <property type="entry name" value="Integrase_recombinase_N"/>
</dbReference>